<gene>
    <name evidence="2" type="ORF">URODEC1_LOCUS70005</name>
</gene>
<protein>
    <submittedName>
        <fullName evidence="2">Uncharacterized protein</fullName>
    </submittedName>
</protein>
<evidence type="ECO:0000256" key="1">
    <source>
        <dbReference type="SAM" id="MobiDB-lite"/>
    </source>
</evidence>
<reference evidence="2" key="1">
    <citation type="submission" date="2024-10" db="EMBL/GenBank/DDBJ databases">
        <authorList>
            <person name="Ryan C."/>
        </authorList>
    </citation>
    <scope>NUCLEOTIDE SEQUENCE [LARGE SCALE GENOMIC DNA]</scope>
</reference>
<sequence>MASSSSTSLTLPLQLLRLESSSSRVGQLRALHRPSPASVRLRQPAKGLKPIAAVSYHDKAAGHGDNAITAATSTLLLRQVVDDTAVAAELRAARTVGRAHEAPKRRGAPSPNKVDPATKPPEEGIGGDGGKHN</sequence>
<dbReference type="AlphaFoldDB" id="A0ABC9BY32"/>
<accession>A0ABC9BY32</accession>
<feature type="compositionally biased region" description="Gly residues" evidence="1">
    <location>
        <begin position="124"/>
        <end position="133"/>
    </location>
</feature>
<name>A0ABC9BY32_9POAL</name>
<dbReference type="Proteomes" id="UP001497457">
    <property type="component" value="Chromosome 28b"/>
</dbReference>
<evidence type="ECO:0000313" key="2">
    <source>
        <dbReference type="EMBL" id="CAL5010440.1"/>
    </source>
</evidence>
<organism evidence="2 3">
    <name type="scientific">Urochloa decumbens</name>
    <dbReference type="NCBI Taxonomy" id="240449"/>
    <lineage>
        <taxon>Eukaryota</taxon>
        <taxon>Viridiplantae</taxon>
        <taxon>Streptophyta</taxon>
        <taxon>Embryophyta</taxon>
        <taxon>Tracheophyta</taxon>
        <taxon>Spermatophyta</taxon>
        <taxon>Magnoliopsida</taxon>
        <taxon>Liliopsida</taxon>
        <taxon>Poales</taxon>
        <taxon>Poaceae</taxon>
        <taxon>PACMAD clade</taxon>
        <taxon>Panicoideae</taxon>
        <taxon>Panicodae</taxon>
        <taxon>Paniceae</taxon>
        <taxon>Melinidinae</taxon>
        <taxon>Urochloa</taxon>
    </lineage>
</organism>
<keyword evidence="3" id="KW-1185">Reference proteome</keyword>
<feature type="region of interest" description="Disordered" evidence="1">
    <location>
        <begin position="93"/>
        <end position="133"/>
    </location>
</feature>
<evidence type="ECO:0000313" key="3">
    <source>
        <dbReference type="Proteomes" id="UP001497457"/>
    </source>
</evidence>
<dbReference type="EMBL" id="OZ075138">
    <property type="protein sequence ID" value="CAL5010440.1"/>
    <property type="molecule type" value="Genomic_DNA"/>
</dbReference>
<proteinExistence type="predicted"/>